<dbReference type="Proteomes" id="UP000477722">
    <property type="component" value="Unassembled WGS sequence"/>
</dbReference>
<dbReference type="SUPFAM" id="SSF55729">
    <property type="entry name" value="Acyl-CoA N-acyltransferases (Nat)"/>
    <property type="match status" value="1"/>
</dbReference>
<accession>A0A6G4X2T4</accession>
<reference evidence="1 2" key="1">
    <citation type="submission" date="2020-02" db="EMBL/GenBank/DDBJ databases">
        <title>Whole-genome analyses of novel actinobacteria.</title>
        <authorList>
            <person name="Sahin N."/>
            <person name="Tatar D."/>
        </authorList>
    </citation>
    <scope>NUCLEOTIDE SEQUENCE [LARGE SCALE GENOMIC DNA]</scope>
    <source>
        <strain evidence="1 2">SB3404</strain>
    </source>
</reference>
<dbReference type="RefSeq" id="WP_165301475.1">
    <property type="nucleotide sequence ID" value="NZ_JAAKZZ010000361.1"/>
</dbReference>
<organism evidence="1 2">
    <name type="scientific">Streptomyces boncukensis</name>
    <dbReference type="NCBI Taxonomy" id="2711219"/>
    <lineage>
        <taxon>Bacteria</taxon>
        <taxon>Bacillati</taxon>
        <taxon>Actinomycetota</taxon>
        <taxon>Actinomycetes</taxon>
        <taxon>Kitasatosporales</taxon>
        <taxon>Streptomycetaceae</taxon>
        <taxon>Streptomyces</taxon>
    </lineage>
</organism>
<keyword evidence="1" id="KW-0808">Transferase</keyword>
<dbReference type="Gene3D" id="3.40.630.30">
    <property type="match status" value="1"/>
</dbReference>
<dbReference type="InterPro" id="IPR016181">
    <property type="entry name" value="Acyl_CoA_acyltransferase"/>
</dbReference>
<gene>
    <name evidence="1" type="ORF">G5C65_26570</name>
</gene>
<dbReference type="PANTHER" id="PTHR31438">
    <property type="entry name" value="LYSINE N-ACYLTRANSFERASE C17G9.06C-RELATED"/>
    <property type="match status" value="1"/>
</dbReference>
<proteinExistence type="predicted"/>
<dbReference type="GO" id="GO:0016410">
    <property type="term" value="F:N-acyltransferase activity"/>
    <property type="evidence" value="ECO:0007669"/>
    <property type="project" value="TreeGrafter"/>
</dbReference>
<dbReference type="EMBL" id="JAAKZZ010000361">
    <property type="protein sequence ID" value="NGO71849.1"/>
    <property type="molecule type" value="Genomic_DNA"/>
</dbReference>
<name>A0A6G4X2T4_9ACTN</name>
<comment type="caution">
    <text evidence="1">The sequence shown here is derived from an EMBL/GenBank/DDBJ whole genome shotgun (WGS) entry which is preliminary data.</text>
</comment>
<evidence type="ECO:0000313" key="1">
    <source>
        <dbReference type="EMBL" id="NGO71849.1"/>
    </source>
</evidence>
<dbReference type="PANTHER" id="PTHR31438:SF1">
    <property type="entry name" value="LYSINE N-ACYLTRANSFERASE C17G9.06C-RELATED"/>
    <property type="match status" value="1"/>
</dbReference>
<evidence type="ECO:0000313" key="2">
    <source>
        <dbReference type="Proteomes" id="UP000477722"/>
    </source>
</evidence>
<dbReference type="Pfam" id="PF13523">
    <property type="entry name" value="Acetyltransf_8"/>
    <property type="match status" value="1"/>
</dbReference>
<keyword evidence="2" id="KW-1185">Reference proteome</keyword>
<sequence length="202" mass="22551">MLTNRLALPAPWAARQLSGTVEEGRLLSRWMGQTYLEETWDQAWPPERWTEELRRLHGNNGGDGGGPILITYEGRQFAYIEVYRPLHSNIASFQHWGRHDLGFHIAIIDHALTGRGLGTAFVGDLVQTLFRCSPAAGRVAAEPDVRNLACRTVLERAGMSLVRTVQLPHKKAALHVCPRSRYRGATAPVPHEGRTEAQRGTE</sequence>
<dbReference type="AlphaFoldDB" id="A0A6G4X2T4"/>
<protein>
    <submittedName>
        <fullName evidence="1">Acetyltransferase</fullName>
    </submittedName>
</protein>